<dbReference type="KEGG" id="msea:METESE_11500"/>
<dbReference type="PANTHER" id="PTHR37164">
    <property type="entry name" value="BACTERIOHEMERYTHRIN"/>
    <property type="match status" value="1"/>
</dbReference>
<dbReference type="RefSeq" id="WP_316411247.1">
    <property type="nucleotide sequence ID" value="NZ_AP027081.1"/>
</dbReference>
<dbReference type="AlphaFoldDB" id="A0AA48KDD1"/>
<evidence type="ECO:0000259" key="5">
    <source>
        <dbReference type="Pfam" id="PF01814"/>
    </source>
</evidence>
<feature type="region of interest" description="Disordered" evidence="4">
    <location>
        <begin position="130"/>
        <end position="150"/>
    </location>
</feature>
<keyword evidence="2" id="KW-0479">Metal-binding</keyword>
<dbReference type="InterPro" id="IPR050669">
    <property type="entry name" value="Hemerythrin"/>
</dbReference>
<dbReference type="NCBIfam" id="TIGR02481">
    <property type="entry name" value="hemeryth_dom"/>
    <property type="match status" value="1"/>
</dbReference>
<evidence type="ECO:0000256" key="3">
    <source>
        <dbReference type="ARBA" id="ARBA00023004"/>
    </source>
</evidence>
<dbReference type="InterPro" id="IPR035938">
    <property type="entry name" value="Hemerythrin-like_sf"/>
</dbReference>
<keyword evidence="3" id="KW-0408">Iron</keyword>
<dbReference type="Pfam" id="PF01814">
    <property type="entry name" value="Hemerythrin"/>
    <property type="match status" value="1"/>
</dbReference>
<comment type="similarity">
    <text evidence="1">Belongs to the hemerythrin family.</text>
</comment>
<protein>
    <recommendedName>
        <fullName evidence="5">Hemerythrin-like domain-containing protein</fullName>
    </recommendedName>
</protein>
<dbReference type="InterPro" id="IPR012312">
    <property type="entry name" value="Hemerythrin-like"/>
</dbReference>
<evidence type="ECO:0000256" key="4">
    <source>
        <dbReference type="SAM" id="MobiDB-lite"/>
    </source>
</evidence>
<evidence type="ECO:0000256" key="2">
    <source>
        <dbReference type="ARBA" id="ARBA00022723"/>
    </source>
</evidence>
<dbReference type="SUPFAM" id="SSF47188">
    <property type="entry name" value="Hemerythrin-like"/>
    <property type="match status" value="1"/>
</dbReference>
<reference evidence="6" key="1">
    <citation type="journal article" date="2023" name="Int. J. Syst. Evol. Microbiol.">
        <title>Mesoterricola silvestris gen. nov., sp. nov., Mesoterricola sediminis sp. nov., Geothrix oryzae sp. nov., Geothrix edaphica sp. nov., Geothrix rubra sp. nov., and Geothrix limicola sp. nov., six novel members of Acidobacteriota isolated from soils.</title>
        <authorList>
            <person name="Itoh H."/>
            <person name="Sugisawa Y."/>
            <person name="Mise K."/>
            <person name="Xu Z."/>
            <person name="Kuniyasu M."/>
            <person name="Ushijima N."/>
            <person name="Kawano K."/>
            <person name="Kobayashi E."/>
            <person name="Shiratori Y."/>
            <person name="Masuda Y."/>
            <person name="Senoo K."/>
        </authorList>
    </citation>
    <scope>NUCLEOTIDE SEQUENCE</scope>
    <source>
        <strain evidence="6">W786</strain>
    </source>
</reference>
<dbReference type="PANTHER" id="PTHR37164:SF1">
    <property type="entry name" value="BACTERIOHEMERYTHRIN"/>
    <property type="match status" value="1"/>
</dbReference>
<dbReference type="GO" id="GO:0046872">
    <property type="term" value="F:metal ion binding"/>
    <property type="evidence" value="ECO:0007669"/>
    <property type="project" value="UniProtKB-KW"/>
</dbReference>
<dbReference type="Gene3D" id="1.20.120.50">
    <property type="entry name" value="Hemerythrin-like"/>
    <property type="match status" value="1"/>
</dbReference>
<name>A0AA48KDD1_9BACT</name>
<feature type="domain" description="Hemerythrin-like" evidence="5">
    <location>
        <begin position="11"/>
        <end position="122"/>
    </location>
</feature>
<feature type="compositionally biased region" description="Basic and acidic residues" evidence="4">
    <location>
        <begin position="139"/>
        <end position="150"/>
    </location>
</feature>
<evidence type="ECO:0000313" key="6">
    <source>
        <dbReference type="EMBL" id="BDU76192.1"/>
    </source>
</evidence>
<sequence>MDPQHPSYLTGNHAIDVQHARIYRLLEALNVALEGGQGLPEAKRILAALSLFVVAHFRMEEAVMEQAGCPDLERHRVDHADIACRVESMVDAFREGCLRPEALAAFMSDWVDRHIEAYDNPMARFLAGQGAATPAAGPDRPRATRDLAAP</sequence>
<dbReference type="Proteomes" id="UP001228113">
    <property type="component" value="Chromosome"/>
</dbReference>
<dbReference type="EMBL" id="AP027081">
    <property type="protein sequence ID" value="BDU76192.1"/>
    <property type="molecule type" value="Genomic_DNA"/>
</dbReference>
<dbReference type="InterPro" id="IPR012827">
    <property type="entry name" value="Hemerythrin_metal-bd"/>
</dbReference>
<evidence type="ECO:0000313" key="7">
    <source>
        <dbReference type="Proteomes" id="UP001228113"/>
    </source>
</evidence>
<dbReference type="CDD" id="cd12107">
    <property type="entry name" value="Hemerythrin"/>
    <property type="match status" value="1"/>
</dbReference>
<keyword evidence="7" id="KW-1185">Reference proteome</keyword>
<gene>
    <name evidence="6" type="ORF">METESE_11500</name>
</gene>
<accession>A0AA48KDD1</accession>
<evidence type="ECO:0000256" key="1">
    <source>
        <dbReference type="ARBA" id="ARBA00010587"/>
    </source>
</evidence>
<organism evidence="6 7">
    <name type="scientific">Mesoterricola sediminis</name>
    <dbReference type="NCBI Taxonomy" id="2927980"/>
    <lineage>
        <taxon>Bacteria</taxon>
        <taxon>Pseudomonadati</taxon>
        <taxon>Acidobacteriota</taxon>
        <taxon>Holophagae</taxon>
        <taxon>Holophagales</taxon>
        <taxon>Holophagaceae</taxon>
        <taxon>Mesoterricola</taxon>
    </lineage>
</organism>
<proteinExistence type="inferred from homology"/>